<dbReference type="EMBL" id="BNJG01000001">
    <property type="protein sequence ID" value="GHO54482.1"/>
    <property type="molecule type" value="Genomic_DNA"/>
</dbReference>
<gene>
    <name evidence="1" type="ORF">KSB_29570</name>
</gene>
<dbReference type="RefSeq" id="WP_201371188.1">
    <property type="nucleotide sequence ID" value="NZ_BNJG01000001.1"/>
</dbReference>
<proteinExistence type="predicted"/>
<name>A0ABQ3UPF0_9CHLR</name>
<keyword evidence="2" id="KW-1185">Reference proteome</keyword>
<sequence>MAHSLLDQAEKLLHLSGGGSMLNTAFIERLNVTIRERLANLTCKSRHAASRLQTLQSGMYLIGCTYNLCLAQ</sequence>
<comment type="caution">
    <text evidence="1">The sequence shown here is derived from an EMBL/GenBank/DDBJ whole genome shotgun (WGS) entry which is preliminary data.</text>
</comment>
<evidence type="ECO:0000313" key="2">
    <source>
        <dbReference type="Proteomes" id="UP000654345"/>
    </source>
</evidence>
<reference evidence="1 2" key="1">
    <citation type="journal article" date="2021" name="Int. J. Syst. Evol. Microbiol.">
        <title>Reticulibacter mediterranei gen. nov., sp. nov., within the new family Reticulibacteraceae fam. nov., and Ktedonospora formicarum gen. nov., sp. nov., Ktedonobacter robiniae sp. nov., Dictyobacter formicarum sp. nov. and Dictyobacter arantiisoli sp. nov., belonging to the class Ktedonobacteria.</title>
        <authorList>
            <person name="Yabe S."/>
            <person name="Zheng Y."/>
            <person name="Wang C.M."/>
            <person name="Sakai Y."/>
            <person name="Abe K."/>
            <person name="Yokota A."/>
            <person name="Donadio S."/>
            <person name="Cavaletti L."/>
            <person name="Monciardini P."/>
        </authorList>
    </citation>
    <scope>NUCLEOTIDE SEQUENCE [LARGE SCALE GENOMIC DNA]</scope>
    <source>
        <strain evidence="1 2">SOSP1-30</strain>
    </source>
</reference>
<protein>
    <recommendedName>
        <fullName evidence="3">Transposase</fullName>
    </recommendedName>
</protein>
<organism evidence="1 2">
    <name type="scientific">Ktedonobacter robiniae</name>
    <dbReference type="NCBI Taxonomy" id="2778365"/>
    <lineage>
        <taxon>Bacteria</taxon>
        <taxon>Bacillati</taxon>
        <taxon>Chloroflexota</taxon>
        <taxon>Ktedonobacteria</taxon>
        <taxon>Ktedonobacterales</taxon>
        <taxon>Ktedonobacteraceae</taxon>
        <taxon>Ktedonobacter</taxon>
    </lineage>
</organism>
<accession>A0ABQ3UPF0</accession>
<dbReference type="Proteomes" id="UP000654345">
    <property type="component" value="Unassembled WGS sequence"/>
</dbReference>
<evidence type="ECO:0000313" key="1">
    <source>
        <dbReference type="EMBL" id="GHO54482.1"/>
    </source>
</evidence>
<evidence type="ECO:0008006" key="3">
    <source>
        <dbReference type="Google" id="ProtNLM"/>
    </source>
</evidence>